<keyword evidence="1" id="KW-1185">Reference proteome</keyword>
<organism evidence="1 2">
    <name type="scientific">Romanomermis culicivorax</name>
    <name type="common">Nematode worm</name>
    <dbReference type="NCBI Taxonomy" id="13658"/>
    <lineage>
        <taxon>Eukaryota</taxon>
        <taxon>Metazoa</taxon>
        <taxon>Ecdysozoa</taxon>
        <taxon>Nematoda</taxon>
        <taxon>Enoplea</taxon>
        <taxon>Dorylaimia</taxon>
        <taxon>Mermithida</taxon>
        <taxon>Mermithoidea</taxon>
        <taxon>Mermithidae</taxon>
        <taxon>Romanomermis</taxon>
    </lineage>
</organism>
<dbReference type="Proteomes" id="UP000887565">
    <property type="component" value="Unplaced"/>
</dbReference>
<dbReference type="AlphaFoldDB" id="A0A915J610"/>
<evidence type="ECO:0000313" key="2">
    <source>
        <dbReference type="WBParaSite" id="nRc.2.0.1.t21219-RA"/>
    </source>
</evidence>
<name>A0A915J610_ROMCU</name>
<dbReference type="WBParaSite" id="nRc.2.0.1.t21219-RA">
    <property type="protein sequence ID" value="nRc.2.0.1.t21219-RA"/>
    <property type="gene ID" value="nRc.2.0.1.g21219"/>
</dbReference>
<sequence length="84" mass="9437">MPPLMSFIIERQWMHRYTIAPVRGQSLEGGKQGLCQRTKHTTVPEFFAVSIEPLALSGFLDGFLMMGNSMDAVISHKKIIVDTE</sequence>
<protein>
    <submittedName>
        <fullName evidence="2">Uncharacterized protein</fullName>
    </submittedName>
</protein>
<proteinExistence type="predicted"/>
<accession>A0A915J610</accession>
<reference evidence="2" key="1">
    <citation type="submission" date="2022-11" db="UniProtKB">
        <authorList>
            <consortium name="WormBaseParasite"/>
        </authorList>
    </citation>
    <scope>IDENTIFICATION</scope>
</reference>
<evidence type="ECO:0000313" key="1">
    <source>
        <dbReference type="Proteomes" id="UP000887565"/>
    </source>
</evidence>